<dbReference type="EMBL" id="FONY01000020">
    <property type="protein sequence ID" value="SFF21890.1"/>
    <property type="molecule type" value="Genomic_DNA"/>
</dbReference>
<dbReference type="OrthoDB" id="948584at2"/>
<keyword evidence="2" id="KW-1185">Reference proteome</keyword>
<evidence type="ECO:0000313" key="2">
    <source>
        <dbReference type="Proteomes" id="UP000199513"/>
    </source>
</evidence>
<dbReference type="AlphaFoldDB" id="A0A1I2GXM0"/>
<sequence length="154" mass="17936">MNKCCKKIEDFLGGEEKYYTDKETVANENGKTFAIDKSADKEKEHCKVKLGKGVIPIRLNRKQCDYLFKIGEEETFLFVELKGSGENASDGFYQIEDTIHFFREKTMPLKKEKIYGFIVGGKFTQKMNQLKEKFRKELGVSLFHTTGNKYEYKI</sequence>
<gene>
    <name evidence="1" type="ORF">SAMN04488541_102080</name>
</gene>
<proteinExistence type="predicted"/>
<reference evidence="1 2" key="1">
    <citation type="submission" date="2016-10" db="EMBL/GenBank/DDBJ databases">
        <authorList>
            <person name="de Groot N.N."/>
        </authorList>
    </citation>
    <scope>NUCLEOTIDE SEQUENCE [LARGE SCALE GENOMIC DNA]</scope>
    <source>
        <strain>GEY</strain>
        <strain evidence="2">DSM 9560</strain>
    </source>
</reference>
<organism evidence="1 2">
    <name type="scientific">Thermoflexibacter ruber</name>
    <dbReference type="NCBI Taxonomy" id="1003"/>
    <lineage>
        <taxon>Bacteria</taxon>
        <taxon>Pseudomonadati</taxon>
        <taxon>Bacteroidota</taxon>
        <taxon>Cytophagia</taxon>
        <taxon>Cytophagales</taxon>
        <taxon>Thermoflexibacteraceae</taxon>
        <taxon>Thermoflexibacter</taxon>
    </lineage>
</organism>
<dbReference type="RefSeq" id="WP_091545685.1">
    <property type="nucleotide sequence ID" value="NZ_FONY01000020.1"/>
</dbReference>
<dbReference type="STRING" id="1003.SAMN04488541_102080"/>
<accession>A0A1I2GXM0</accession>
<protein>
    <submittedName>
        <fullName evidence="1">Uncharacterized protein</fullName>
    </submittedName>
</protein>
<dbReference type="Proteomes" id="UP000199513">
    <property type="component" value="Unassembled WGS sequence"/>
</dbReference>
<name>A0A1I2GXM0_9BACT</name>
<evidence type="ECO:0000313" key="1">
    <source>
        <dbReference type="EMBL" id="SFF21890.1"/>
    </source>
</evidence>